<name>A0A5P9P6X1_9EURY</name>
<dbReference type="KEGG" id="nas:GCU68_15880"/>
<dbReference type="AlphaFoldDB" id="A0A5P9P6X1"/>
<dbReference type="Proteomes" id="UP000326170">
    <property type="component" value="Chromosome"/>
</dbReference>
<sequence length="91" mass="9591">MSIETDPPVELLVVCETLVELLVVDECVVLVDDSVDCETLEDVAALLADETVVVDCEWVPSSDTVVTDTETSSSASTITATFVAPVSESVV</sequence>
<dbReference type="RefSeq" id="WP_152943233.1">
    <property type="nucleotide sequence ID" value="NZ_CP045488.1"/>
</dbReference>
<evidence type="ECO:0000313" key="1">
    <source>
        <dbReference type="EMBL" id="QFU83909.1"/>
    </source>
</evidence>
<accession>A0A5P9P6X1</accession>
<gene>
    <name evidence="1" type="ORF">GCU68_15880</name>
</gene>
<protein>
    <submittedName>
        <fullName evidence="1">Uncharacterized protein</fullName>
    </submittedName>
</protein>
<proteinExistence type="predicted"/>
<keyword evidence="2" id="KW-1185">Reference proteome</keyword>
<dbReference type="GeneID" id="42302554"/>
<evidence type="ECO:0000313" key="2">
    <source>
        <dbReference type="Proteomes" id="UP000326170"/>
    </source>
</evidence>
<reference evidence="1 2" key="1">
    <citation type="journal article" date="2007" name="Int. J. Syst. Evol. Microbiol.">
        <title>Natronorubrum sulfidifaciens sp. nov., an extremely haloalkaliphilic archaeon isolated from Aiding salt lake in Xin-Jiang, China.</title>
        <authorList>
            <person name="Cui H.L."/>
            <person name="Tohty D."/>
            <person name="Liu H.C."/>
            <person name="Liu S.J."/>
            <person name="Oren A."/>
            <person name="Zhou P.J."/>
        </authorList>
    </citation>
    <scope>NUCLEOTIDE SEQUENCE [LARGE SCALE GENOMIC DNA]</scope>
    <source>
        <strain evidence="1 2">7-3</strain>
    </source>
</reference>
<dbReference type="EMBL" id="CP045488">
    <property type="protein sequence ID" value="QFU83909.1"/>
    <property type="molecule type" value="Genomic_DNA"/>
</dbReference>
<organism evidence="1 2">
    <name type="scientific">Natronorubrum aibiense</name>
    <dbReference type="NCBI Taxonomy" id="348826"/>
    <lineage>
        <taxon>Archaea</taxon>
        <taxon>Methanobacteriati</taxon>
        <taxon>Methanobacteriota</taxon>
        <taxon>Stenosarchaea group</taxon>
        <taxon>Halobacteria</taxon>
        <taxon>Halobacteriales</taxon>
        <taxon>Natrialbaceae</taxon>
        <taxon>Natronorubrum</taxon>
    </lineage>
</organism>